<dbReference type="Pfam" id="PF07993">
    <property type="entry name" value="NAD_binding_4"/>
    <property type="match status" value="1"/>
</dbReference>
<feature type="domain" description="PKS/mFAS DH" evidence="13">
    <location>
        <begin position="953"/>
        <end position="1252"/>
    </location>
</feature>
<dbReference type="InterPro" id="IPR006162">
    <property type="entry name" value="Ppantetheine_attach_site"/>
</dbReference>
<dbReference type="InterPro" id="IPR000873">
    <property type="entry name" value="AMP-dep_synth/lig_dom"/>
</dbReference>
<evidence type="ECO:0000256" key="10">
    <source>
        <dbReference type="SAM" id="MobiDB-lite"/>
    </source>
</evidence>
<dbReference type="PROSITE" id="PS52004">
    <property type="entry name" value="KS3_2"/>
    <property type="match status" value="1"/>
</dbReference>
<dbReference type="InterPro" id="IPR016039">
    <property type="entry name" value="Thiolase-like"/>
</dbReference>
<dbReference type="GO" id="GO:0016874">
    <property type="term" value="F:ligase activity"/>
    <property type="evidence" value="ECO:0007669"/>
    <property type="project" value="UniProtKB-KW"/>
</dbReference>
<dbReference type="InterPro" id="IPR023213">
    <property type="entry name" value="CAT-like_dom_sf"/>
</dbReference>
<dbReference type="STRING" id="77044.A0A1W2TVB4"/>
<dbReference type="InterPro" id="IPR050091">
    <property type="entry name" value="PKS_NRPS_Biosynth_Enz"/>
</dbReference>
<dbReference type="Pfam" id="PF08659">
    <property type="entry name" value="KR"/>
    <property type="match status" value="1"/>
</dbReference>
<evidence type="ECO:0000256" key="4">
    <source>
        <dbReference type="ARBA" id="ARBA00022603"/>
    </source>
</evidence>
<gene>
    <name evidence="14" type="ORF">SAMD00023353_8800280</name>
</gene>
<dbReference type="Pfam" id="PF00109">
    <property type="entry name" value="ketoacyl-synt"/>
    <property type="match status" value="1"/>
</dbReference>
<dbReference type="InterPro" id="IPR020845">
    <property type="entry name" value="AMP-binding_CS"/>
</dbReference>
<evidence type="ECO:0000256" key="9">
    <source>
        <dbReference type="PROSITE-ProRule" id="PRU01363"/>
    </source>
</evidence>
<dbReference type="InterPro" id="IPR049552">
    <property type="entry name" value="PKS_DH_N"/>
</dbReference>
<keyword evidence="8" id="KW-0511">Multifunctional enzyme</keyword>
<dbReference type="SMART" id="SM00823">
    <property type="entry name" value="PKS_PP"/>
    <property type="match status" value="2"/>
</dbReference>
<dbReference type="GO" id="GO:0006633">
    <property type="term" value="P:fatty acid biosynthetic process"/>
    <property type="evidence" value="ECO:0007669"/>
    <property type="project" value="InterPro"/>
</dbReference>
<dbReference type="InterPro" id="IPR029063">
    <property type="entry name" value="SAM-dependent_MTases_sf"/>
</dbReference>
<dbReference type="SUPFAM" id="SSF52151">
    <property type="entry name" value="FabD/lysophospholipase-like"/>
    <property type="match status" value="1"/>
</dbReference>
<dbReference type="GO" id="GO:0004315">
    <property type="term" value="F:3-oxoacyl-[acyl-carrier-protein] synthase activity"/>
    <property type="evidence" value="ECO:0007669"/>
    <property type="project" value="InterPro"/>
</dbReference>
<feature type="region of interest" description="Disordered" evidence="10">
    <location>
        <begin position="2374"/>
        <end position="2397"/>
    </location>
</feature>
<dbReference type="CDD" id="cd02440">
    <property type="entry name" value="AdoMet_MTases"/>
    <property type="match status" value="1"/>
</dbReference>
<evidence type="ECO:0000256" key="5">
    <source>
        <dbReference type="ARBA" id="ARBA00022679"/>
    </source>
</evidence>
<dbReference type="Pfam" id="PF00550">
    <property type="entry name" value="PP-binding"/>
    <property type="match status" value="2"/>
</dbReference>
<dbReference type="Pfam" id="PF14765">
    <property type="entry name" value="PS-DH"/>
    <property type="match status" value="1"/>
</dbReference>
<dbReference type="InterPro" id="IPR032821">
    <property type="entry name" value="PKS_assoc"/>
</dbReference>
<dbReference type="PROSITE" id="PS00606">
    <property type="entry name" value="KS3_1"/>
    <property type="match status" value="1"/>
</dbReference>
<dbReference type="Gene3D" id="3.30.559.10">
    <property type="entry name" value="Chloramphenicol acetyltransferase-like domain"/>
    <property type="match status" value="1"/>
</dbReference>
<reference evidence="14" key="1">
    <citation type="submission" date="2016-03" db="EMBL/GenBank/DDBJ databases">
        <title>Draft genome sequence of Rosellinia necatrix.</title>
        <authorList>
            <person name="Kanematsu S."/>
        </authorList>
    </citation>
    <scope>NUCLEOTIDE SEQUENCE [LARGE SCALE GENOMIC DNA]</scope>
    <source>
        <strain evidence="14">W97</strain>
    </source>
</reference>
<dbReference type="SUPFAM" id="SSF55048">
    <property type="entry name" value="Probable ACP-binding domain of malonyl-CoA ACP transacylase"/>
    <property type="match status" value="1"/>
</dbReference>
<dbReference type="InterPro" id="IPR045851">
    <property type="entry name" value="AMP-bd_C_sf"/>
</dbReference>
<feature type="active site" description="Proton acceptor; for dehydratase activity" evidence="9">
    <location>
        <position position="984"/>
    </location>
</feature>
<dbReference type="Gene3D" id="1.10.1200.10">
    <property type="entry name" value="ACP-like"/>
    <property type="match status" value="1"/>
</dbReference>
<feature type="region of interest" description="Disordered" evidence="10">
    <location>
        <begin position="2488"/>
        <end position="2507"/>
    </location>
</feature>
<dbReference type="Gene3D" id="3.30.559.30">
    <property type="entry name" value="Nonribosomal peptide synthetase, condensation domain"/>
    <property type="match status" value="1"/>
</dbReference>
<dbReference type="Gene3D" id="3.10.129.110">
    <property type="entry name" value="Polyketide synthase dehydratase"/>
    <property type="match status" value="1"/>
</dbReference>
<dbReference type="SMART" id="SM00827">
    <property type="entry name" value="PKS_AT"/>
    <property type="match status" value="1"/>
</dbReference>
<dbReference type="SUPFAM" id="SSF51735">
    <property type="entry name" value="NAD(P)-binding Rossmann-fold domains"/>
    <property type="match status" value="2"/>
</dbReference>
<dbReference type="InterPro" id="IPR020841">
    <property type="entry name" value="PKS_Beta-ketoAc_synthase_dom"/>
</dbReference>
<dbReference type="OrthoDB" id="416786at2759"/>
<evidence type="ECO:0000256" key="7">
    <source>
        <dbReference type="ARBA" id="ARBA00023002"/>
    </source>
</evidence>
<dbReference type="InterPro" id="IPR042099">
    <property type="entry name" value="ANL_N_sf"/>
</dbReference>
<dbReference type="InterPro" id="IPR020807">
    <property type="entry name" value="PKS_DH"/>
</dbReference>
<dbReference type="SUPFAM" id="SSF53901">
    <property type="entry name" value="Thiolase-like"/>
    <property type="match status" value="1"/>
</dbReference>
<dbReference type="OMA" id="RGKMMAV"/>
<evidence type="ECO:0000256" key="8">
    <source>
        <dbReference type="ARBA" id="ARBA00023268"/>
    </source>
</evidence>
<dbReference type="InterPro" id="IPR014043">
    <property type="entry name" value="Acyl_transferase_dom"/>
</dbReference>
<dbReference type="Gene3D" id="3.40.366.10">
    <property type="entry name" value="Malonyl-Coenzyme A Acyl Carrier Protein, domain 2"/>
    <property type="match status" value="1"/>
</dbReference>
<dbReference type="GO" id="GO:0032259">
    <property type="term" value="P:methylation"/>
    <property type="evidence" value="ECO:0007669"/>
    <property type="project" value="UniProtKB-KW"/>
</dbReference>
<evidence type="ECO:0000259" key="12">
    <source>
        <dbReference type="PROSITE" id="PS52004"/>
    </source>
</evidence>
<dbReference type="InterPro" id="IPR013968">
    <property type="entry name" value="PKS_KR"/>
</dbReference>
<keyword evidence="1" id="KW-0596">Phosphopantetheine</keyword>
<dbReference type="GO" id="GO:0008168">
    <property type="term" value="F:methyltransferase activity"/>
    <property type="evidence" value="ECO:0007669"/>
    <property type="project" value="UniProtKB-KW"/>
</dbReference>
<dbReference type="Pfam" id="PF00668">
    <property type="entry name" value="Condensation"/>
    <property type="match status" value="1"/>
</dbReference>
<dbReference type="InterPro" id="IPR001227">
    <property type="entry name" value="Ac_transferase_dom_sf"/>
</dbReference>
<dbReference type="PROSITE" id="PS00012">
    <property type="entry name" value="PHOSPHOPANTETHEINE"/>
    <property type="match status" value="1"/>
</dbReference>
<sequence length="4019" mass="442624">MAEKRANMPEPVAIIGTSCRLPGGVDTPSKLWELLKSPVDLLTDIPNTRFNPTAFYHGNAEHPGTTNVTKAYLLKDDPLAFDNDFFNISAREAESMDPQQRILLEIAYEAIESAGYSISQLKGSSTGVFVGQMSDDYRDLILRDVDCHPLYTGTGIARSILANRVSYAFDWKGPSVNIDTACSSSLVALHQAVQSLRNEECDVAVVAGVNLVFNPELFSFLSSLRMLSPTGRSRMWDIDADGYARGEGFAAIVIKTLKKAVADGDDIESVIRNTGVNQDGRSAGLTVPSAVAQAQLMKSTYARCGLDCLKEEDRCQYFEAHGTGTLAGDPKEAEGISMTFFPDQNLESRNGLGTKEKCPSKIYVGSIKTVIGHTEGTAGLASLLKASQAVKHGIIPPNLHFNRLNPEIEPYYRGLEVPTNLNPWPELAPGAPRRASVNSFGFGGTNAHAIIESWEGQATDVEVHAASPCWGPFVLSANSETALEATIALLEKTLQHQNKTDLSRLAWTLQTRRTQFTHRAAFSASTKEELLCGLRAAIESKGKRPISTKPVEVARARILGVFTGQGAQWASMGARLLQDSACFRLTFKTLEAILKTIPSAPTWSLSKELLRRDDPARISSAEISQPLCTALQIALVDLLRECGVTFSAVIGHSSGEIGAAYAAGVLDATDAIKIAFYRGYHCHRASDREGKMMAVGMAPEEAEMFCKQPQFLDKISVAANNSSSSSTISGDSQTIEEAKKVLDERSIFARILKTDMAYHSHHMQAIRGPYVASLDQCKIQPRRNVFGGPCNWYSSVYRADDGQGLTASASFESTYWADNLTNPVLFSSAVISAIQGEKFDLALEIGPHPALQGPATECIREVSGDSLPYRGVLTRTKDALDEFSSALGFIWSNINSPVCPVNFNGFRWACTPSNWTPPRVHKNLSPYQWDHNRSMLKESRKSKAWRTRSAPFHELLGSEVSSGIKECRWRNILRLSDLDWLQGHKFQNQVLLPASGYLVMAMNAALKLFGDGQVVQIIELQDVVIHNGITLEEGSQGVDMEFTIRALDGGLSNKTAEFFCRCRNADASTPEFDKEVVTGRVLVELGPAIENLLPNRIIPVLPMTGVDTDRFYFWMDKVGLQYSEPFILESIKRRLNLATVTTTRAPSDSYKIHPGTLDTILQGLYAAFSYPGDGRVWTTYLPKSFRRVRFNMNSCREMDSCTNSRLVADCYLTQSSARAICGDIDVFCTGDGCAEIQAEGIVLSSLEVPNMLNDRPMFWKTIWKRDLTSLVELPEVSPTRTLLTPHNELYETCERTAYFYLNRLLKEVARNEILSPEWHFKFLMDWAHKSVGPLLGRQGHWRPEWDMDTLESINKLREQQIDELIDLDLIHHLGSRLHAILRGSESALQVLRTDGMLEKLYSEGLGVPETNGQLGALLDQIVHQYPKLKVLEIGAGTGGSTSIALQHLGSRLEDYTFTDISPGYFPAAQVRFAAHKALLKFQVLDIERSPVDQGFQANSYDVVIAAHVIHATKSIAQTLQHCRRLLRPGGYLILLEVTNPISLRIPFLFSCLPGWWLGHEDGRSERPTLTEAQWNRALSDSNFSGVDHAFRDFKSSSLHTFSVMISQALDDQISALREPINLARDIARIKTLVIIGGDTLAISKTVAKIQLLLRPFAEHITVISSLDRLLGSDLQYGSAVICLSELDEATFKRMNHQRVSAMQSLFREAKYMLWATRGSRDSDPYANITVGIGRSASRELAHLRLKFVDFDDIQLHTAQANAVLLSEMLLQMVCIDTPGSGSMLWANETEVAVEDGAILIPRVIPDESLNDSFNSSRRKITRSASFTSNTVCVASRGGEIVIREISTGPKPGCSGSVQVLSSSMIRFSCSDENQPFYLCVGISEDTKKTVLTVSDTNSSVVEAAPGLTFPCEVDANTNEILAYILTVLICESLLSSCNGTIWIHNADDTIAEIVYQQAIDRAVSVFLTTSNISSSLVSARKATYIHPRAAERKFENLVPRNTRRFIDMGAETSIAPAVFAASFPSGKMEIHKGIYQASVDQNFDLRYDKPGLIRILEGIYIQPDLFREYGQLVQKEVVKIDHVHAQTDVTPVTTIISWVDVPSTQIQMTPASTAQLFQDQKTYFLIGLAGDVGLSLCNWMADHGAKFLAIASRNPNVPPAMIAHLERKGIVVRTFSLDVANIENLKNVHQEITSSMPPIAGVANAALVVRDHPFDSMSFSDLEAVFKPKVIGSQNLDDLFFSTPLDFFILFSSIASIVGKPAQSSYNAANLFMTTLAVKRRKRGLAASVMHFGMLLGVGFIHGQAGPTVEARFRQDDLPAIPEPEFHEIFAQAVLSGRPESGLSPEVIAGLGSEIDTPWRAIPRFWHCRIKGDEMSREDQDKNPQQSTQTIQSRLKVASSSDESLSVLKSAISHRVGLAIGSPSENVDEQVGLISLGVDSLVAVEVRSWLLKILEVDVPVLKFLSGSSLQDICHDILGKLPGSLRPWSNNHDSQPNEEAVGVNTKPPDAVTRSIAYSNGSSNAHKFHATQELNENNIPVNNPESHMLSHTPPSSQTLKKNGLQLRSGTEYERVGDMSHAQAQLYFLHEYLQNNAYNVAYSGYFHGQLDVARLRKALWVACKRHEAMRSAYFMDVTSARPVQAVLSEPQVILVHREASGISEMQTEIDAVKDFKFEIENGIVMKVTVLSHSSTLHSILFSHHHIALDGISWSVFIADLAKAYSKRLNSLPITPGTPQAIDMTRNQLKTLARENLQTDLDFWKNTYSTIPEPLPLFPFAKLKTRPTVRDYGINTCDVRLPRSMSKLVEKAASGVGVTAFHFYFAALATFLSRCLDTKDVAIGIVDANRTEQSEMRTTGYFLNMLPARIMLERSEPFEVVARRSRDAVLAAITHSRAPIDMVINELGLSRSSNHSPLFQVAINYRKAPLNETDFGSDGKIQWDGAVPGGNPYDILLNVASTSDWTFVSFITQRSLYEASDGMLLLKWYTRALEALAQDPSCQVGRCPLSNDIDVEEAVKLGRGIDVEVPWNGTLTDRVDEVTAKLPGDVAIKDEQGQEFTYATMTNRTFQIARELRMISPSLRSGSHVAMLLDPVADAICCILAILRSDLVWIPLDARNHHQRLRAVVRESQPRVLICHNATKQLAQQVATDMESVLLINLDEMNSNDDVIHKISYQNGVEKHDRSAQPAMILYTSGSTGVPKGVVLTHGGLTNQIYGTTITLNLGRETTLQHSPLGFDLMLDQIFLALCSGGTIVMVGKAGRGDPTHIADLMVKNRVTLTHFVPSEYLTLLNYGHHILTKTRSWRYAMSGGEKLGRELRKAFGKLDCDSLQLVNVYGPAEITLACARGIVPFRESGDMQGNYSDYLRPSPNYGLEITDANMNILPIGFPGEICITGRGVGLKYLDRPEESFKKFTRRDTVRIYRSGDYGRLLPDGTLQVLGRLDGDSQVKIHGIRVELDEIANAIVHASNGELVNAAASWRPSQPSGTLVAFVVFAAEFTRDKSDFLQGLRSNLPLPPFMKPSFLVPVQRIPSTPNGKTDRRAVDELPIPEASMKEVWEEVLSTQRIRVSHGDRKSPAIQPTSDFFEVGGSSILIIKLKSLISTQFGINVSMPDLFHSSTLSSMATLLATAASTPQGAATEPETASFLKPRTTQQTIDWDLEIASMADGLPHPRPTSSFSTHRLANGSKGLRVVLTGASGFIGRHLLSHLIQDPRVAQVHCLAIRPDASGKPRRLPMQSEKIIEHTGDLSTLGFGLPDSELLSIAEHVDIIIHNGADVSLLKTYQSLRRANVVSTRKLCEMAIPRRVPVHYVSTASVAKVIEQHADKPLLEVAASPAISELLNSVDGYAASKWVSEMLLDGAAANNELPAYVHRLAHVVGDDASELDAMGMLTKYSLLLRALPRIPAKDVVGKWDFVTVHDVARNIVASAIESATGKSTAQERCASQFAGARFINHCNDVKVSPEELRAYLEGEAGAPIEELEMRDWLTAARARGLHPLVDEFFAAFGDGRGKMVLPVIAR</sequence>
<dbReference type="InterPro" id="IPR042104">
    <property type="entry name" value="PKS_dehydratase_sf"/>
</dbReference>
<name>A0A1W2TVB4_ROSNE</name>
<dbReference type="PANTHER" id="PTHR43775">
    <property type="entry name" value="FATTY ACID SYNTHASE"/>
    <property type="match status" value="1"/>
</dbReference>
<feature type="region of interest" description="C-terminal hotdog fold" evidence="9">
    <location>
        <begin position="1103"/>
        <end position="1252"/>
    </location>
</feature>
<dbReference type="InterPro" id="IPR049900">
    <property type="entry name" value="PKS_mFAS_DH"/>
</dbReference>
<dbReference type="InterPro" id="IPR013120">
    <property type="entry name" value="FAR_NAD-bd"/>
</dbReference>
<dbReference type="InterPro" id="IPR018201">
    <property type="entry name" value="Ketoacyl_synth_AS"/>
</dbReference>
<dbReference type="InterPro" id="IPR009081">
    <property type="entry name" value="PP-bd_ACP"/>
</dbReference>
<dbReference type="InterPro" id="IPR020806">
    <property type="entry name" value="PKS_PP-bd"/>
</dbReference>
<dbReference type="SMART" id="SM00825">
    <property type="entry name" value="PKS_KS"/>
    <property type="match status" value="1"/>
</dbReference>
<dbReference type="GO" id="GO:0016491">
    <property type="term" value="F:oxidoreductase activity"/>
    <property type="evidence" value="ECO:0007669"/>
    <property type="project" value="UniProtKB-KW"/>
</dbReference>
<dbReference type="Gene3D" id="3.40.50.720">
    <property type="entry name" value="NAD(P)-binding Rossmann-like Domain"/>
    <property type="match status" value="3"/>
</dbReference>
<dbReference type="EMBL" id="DF977533">
    <property type="protein sequence ID" value="GAP92555.2"/>
    <property type="molecule type" value="Genomic_DNA"/>
</dbReference>
<dbReference type="InterPro" id="IPR001242">
    <property type="entry name" value="Condensation_dom"/>
</dbReference>
<dbReference type="PANTHER" id="PTHR43775:SF20">
    <property type="entry name" value="HYBRID PKS-NRPS SYNTHETASE APDA"/>
    <property type="match status" value="1"/>
</dbReference>
<dbReference type="SMART" id="SM00826">
    <property type="entry name" value="PKS_DH"/>
    <property type="match status" value="1"/>
</dbReference>
<keyword evidence="2" id="KW-0597">Phosphoprotein</keyword>
<evidence type="ECO:0000313" key="15">
    <source>
        <dbReference type="Proteomes" id="UP000054516"/>
    </source>
</evidence>
<dbReference type="InterPro" id="IPR036736">
    <property type="entry name" value="ACP-like_sf"/>
</dbReference>
<dbReference type="Pfam" id="PF00698">
    <property type="entry name" value="Acyl_transf_1"/>
    <property type="match status" value="1"/>
</dbReference>
<evidence type="ECO:0000259" key="13">
    <source>
        <dbReference type="PROSITE" id="PS52019"/>
    </source>
</evidence>
<dbReference type="Gene3D" id="3.40.50.12780">
    <property type="entry name" value="N-terminal domain of ligase-like"/>
    <property type="match status" value="1"/>
</dbReference>
<dbReference type="Pfam" id="PF21089">
    <property type="entry name" value="PKS_DH_N"/>
    <property type="match status" value="1"/>
</dbReference>
<dbReference type="SMART" id="SM00822">
    <property type="entry name" value="PKS_KR"/>
    <property type="match status" value="1"/>
</dbReference>
<keyword evidence="7" id="KW-0560">Oxidoreductase</keyword>
<evidence type="ECO:0000256" key="2">
    <source>
        <dbReference type="ARBA" id="ARBA00022553"/>
    </source>
</evidence>
<dbReference type="InterPro" id="IPR016036">
    <property type="entry name" value="Malonyl_transacylase_ACP-bd"/>
</dbReference>
<dbReference type="SUPFAM" id="SSF53335">
    <property type="entry name" value="S-adenosyl-L-methionine-dependent methyltransferases"/>
    <property type="match status" value="1"/>
</dbReference>
<dbReference type="Gene3D" id="3.40.50.150">
    <property type="entry name" value="Vaccinia Virus protein VP39"/>
    <property type="match status" value="1"/>
</dbReference>
<dbReference type="InterPro" id="IPR057326">
    <property type="entry name" value="KR_dom"/>
</dbReference>
<dbReference type="PROSITE" id="PS50075">
    <property type="entry name" value="CARRIER"/>
    <property type="match status" value="2"/>
</dbReference>
<keyword evidence="6" id="KW-0677">Repeat</keyword>
<dbReference type="InterPro" id="IPR014030">
    <property type="entry name" value="Ketoacyl_synth_N"/>
</dbReference>
<dbReference type="SUPFAM" id="SSF47336">
    <property type="entry name" value="ACP-like"/>
    <property type="match status" value="2"/>
</dbReference>
<dbReference type="Pfam" id="PF02801">
    <property type="entry name" value="Ketoacyl-synt_C"/>
    <property type="match status" value="1"/>
</dbReference>
<dbReference type="SUPFAM" id="SSF56801">
    <property type="entry name" value="Acetyl-CoA synthetase-like"/>
    <property type="match status" value="1"/>
</dbReference>
<dbReference type="CDD" id="cd19532">
    <property type="entry name" value="C_PKS-NRPS"/>
    <property type="match status" value="1"/>
</dbReference>
<evidence type="ECO:0000259" key="11">
    <source>
        <dbReference type="PROSITE" id="PS50075"/>
    </source>
</evidence>
<dbReference type="CDD" id="cd05930">
    <property type="entry name" value="A_NRPS"/>
    <property type="match status" value="1"/>
</dbReference>
<dbReference type="GO" id="GO:0031177">
    <property type="term" value="F:phosphopantetheine binding"/>
    <property type="evidence" value="ECO:0007669"/>
    <property type="project" value="InterPro"/>
</dbReference>
<dbReference type="Proteomes" id="UP000054516">
    <property type="component" value="Unassembled WGS sequence"/>
</dbReference>
<dbReference type="InterPro" id="IPR016035">
    <property type="entry name" value="Acyl_Trfase/lysoPLipase"/>
</dbReference>
<keyword evidence="3" id="KW-0436">Ligase</keyword>
<organism evidence="14">
    <name type="scientific">Rosellinia necatrix</name>
    <name type="common">White root-rot fungus</name>
    <dbReference type="NCBI Taxonomy" id="77044"/>
    <lineage>
        <taxon>Eukaryota</taxon>
        <taxon>Fungi</taxon>
        <taxon>Dikarya</taxon>
        <taxon>Ascomycota</taxon>
        <taxon>Pezizomycotina</taxon>
        <taxon>Sordariomycetes</taxon>
        <taxon>Xylariomycetidae</taxon>
        <taxon>Xylariales</taxon>
        <taxon>Xylariaceae</taxon>
        <taxon>Rosellinia</taxon>
    </lineage>
</organism>
<feature type="domain" description="Ketosynthase family 3 (KS3)" evidence="12">
    <location>
        <begin position="9"/>
        <end position="453"/>
    </location>
</feature>
<dbReference type="GO" id="GO:0009403">
    <property type="term" value="P:toxin biosynthetic process"/>
    <property type="evidence" value="ECO:0007669"/>
    <property type="project" value="UniProtKB-ARBA"/>
</dbReference>
<dbReference type="SUPFAM" id="SSF52777">
    <property type="entry name" value="CoA-dependent acyltransferases"/>
    <property type="match status" value="2"/>
</dbReference>
<keyword evidence="15" id="KW-1185">Reference proteome</keyword>
<evidence type="ECO:0000256" key="1">
    <source>
        <dbReference type="ARBA" id="ARBA00022450"/>
    </source>
</evidence>
<dbReference type="PROSITE" id="PS00455">
    <property type="entry name" value="AMP_BINDING"/>
    <property type="match status" value="1"/>
</dbReference>
<dbReference type="GO" id="GO:0004312">
    <property type="term" value="F:fatty acid synthase activity"/>
    <property type="evidence" value="ECO:0007669"/>
    <property type="project" value="TreeGrafter"/>
</dbReference>
<dbReference type="Gene3D" id="3.30.300.30">
    <property type="match status" value="1"/>
</dbReference>
<proteinExistence type="predicted"/>
<evidence type="ECO:0000256" key="3">
    <source>
        <dbReference type="ARBA" id="ARBA00022598"/>
    </source>
</evidence>
<dbReference type="InterPro" id="IPR036291">
    <property type="entry name" value="NAD(P)-bd_dom_sf"/>
</dbReference>
<dbReference type="Gene3D" id="3.40.47.10">
    <property type="match status" value="1"/>
</dbReference>
<dbReference type="Pfam" id="PF08242">
    <property type="entry name" value="Methyltransf_12"/>
    <property type="match status" value="1"/>
</dbReference>
<evidence type="ECO:0000256" key="6">
    <source>
        <dbReference type="ARBA" id="ARBA00022737"/>
    </source>
</evidence>
<dbReference type="InterPro" id="IPR013217">
    <property type="entry name" value="Methyltransf_12"/>
</dbReference>
<feature type="domain" description="Carrier" evidence="11">
    <location>
        <begin position="2402"/>
        <end position="2480"/>
    </location>
</feature>
<dbReference type="CDD" id="cd00833">
    <property type="entry name" value="PKS"/>
    <property type="match status" value="1"/>
</dbReference>
<protein>
    <submittedName>
        <fullName evidence="14">Putative beta-ketoacyl synthase domain-containing protein</fullName>
    </submittedName>
</protein>
<feature type="active site" description="Proton donor; for dehydratase activity" evidence="9">
    <location>
        <position position="1158"/>
    </location>
</feature>
<feature type="domain" description="Carrier" evidence="11">
    <location>
        <begin position="3546"/>
        <end position="3630"/>
    </location>
</feature>
<dbReference type="InterPro" id="IPR049551">
    <property type="entry name" value="PKS_DH_C"/>
</dbReference>
<dbReference type="InterPro" id="IPR014031">
    <property type="entry name" value="Ketoacyl_synth_C"/>
</dbReference>
<dbReference type="Pfam" id="PF00501">
    <property type="entry name" value="AMP-binding"/>
    <property type="match status" value="1"/>
</dbReference>
<evidence type="ECO:0000313" key="14">
    <source>
        <dbReference type="EMBL" id="GAP92555.2"/>
    </source>
</evidence>
<feature type="compositionally biased region" description="Polar residues" evidence="10">
    <location>
        <begin position="2383"/>
        <end position="2393"/>
    </location>
</feature>
<dbReference type="Pfam" id="PF16197">
    <property type="entry name" value="KAsynt_C_assoc"/>
    <property type="match status" value="1"/>
</dbReference>
<feature type="region of interest" description="N-terminal hotdog fold" evidence="9">
    <location>
        <begin position="953"/>
        <end position="1088"/>
    </location>
</feature>
<keyword evidence="5" id="KW-0808">Transferase</keyword>
<keyword evidence="4" id="KW-0489">Methyltransferase</keyword>
<dbReference type="PROSITE" id="PS52019">
    <property type="entry name" value="PKS_MFAS_DH"/>
    <property type="match status" value="1"/>
</dbReference>
<accession>A0A1W2TVB4</accession>